<feature type="domain" description="Extradiol ring-cleavage dioxygenase class III enzyme subunit B" evidence="6">
    <location>
        <begin position="36"/>
        <end position="256"/>
    </location>
</feature>
<evidence type="ECO:0000256" key="4">
    <source>
        <dbReference type="ARBA" id="ARBA00022833"/>
    </source>
</evidence>
<dbReference type="GO" id="GO:0008198">
    <property type="term" value="F:ferrous iron binding"/>
    <property type="evidence" value="ECO:0007669"/>
    <property type="project" value="InterPro"/>
</dbReference>
<sequence length="278" mass="30327">MTDVIVSPPEQRMPTLFVPHGAGPCFFMDWNPPTAWNAMADFLKGVAATLPARPRAILMVSAHWLQPAFSVTGAARPELIYDYHGFPAHTYELRYPAPGEPQLAARVATLLGQAALANATDPQRGFDHGMFIPLKLMFPEADIPVVQLSLRSDLDPQAHLDAGRALEPLRDEGVLIVGSGMSFHNMRGYGDARFTPISAEFDHWLSAAVEAAPAQRDHALQHWEQAPSARLCHPARAEEHLLPLLVAVGAAGQSSGRKLFGDRVMETELSAYGFGYDD</sequence>
<dbReference type="PIRSF" id="PIRSF006157">
    <property type="entry name" value="Doxgns_DODA"/>
    <property type="match status" value="1"/>
</dbReference>
<dbReference type="Proteomes" id="UP000235881">
    <property type="component" value="Unassembled WGS sequence"/>
</dbReference>
<comment type="similarity">
    <text evidence="2">Belongs to the DODA-type extradiol aromatic ring-opening dioxygenase family.</text>
</comment>
<dbReference type="InterPro" id="IPR004183">
    <property type="entry name" value="Xdiol_dOase_suB"/>
</dbReference>
<evidence type="ECO:0000259" key="6">
    <source>
        <dbReference type="Pfam" id="PF02900"/>
    </source>
</evidence>
<name>A0A8E2U1I1_9GAMM</name>
<dbReference type="PANTHER" id="PTHR30096">
    <property type="entry name" value="4,5-DOPA DIOXYGENASE EXTRADIOL-LIKE PROTEIN"/>
    <property type="match status" value="1"/>
</dbReference>
<dbReference type="RefSeq" id="WP_102828475.1">
    <property type="nucleotide sequence ID" value="NZ_CP065721.1"/>
</dbReference>
<organism evidence="7 8">
    <name type="scientific">Stutzerimonas degradans</name>
    <dbReference type="NCBI Taxonomy" id="2968968"/>
    <lineage>
        <taxon>Bacteria</taxon>
        <taxon>Pseudomonadati</taxon>
        <taxon>Pseudomonadota</taxon>
        <taxon>Gammaproteobacteria</taxon>
        <taxon>Pseudomonadales</taxon>
        <taxon>Pseudomonadaceae</taxon>
        <taxon>Stutzerimonas</taxon>
    </lineage>
</organism>
<evidence type="ECO:0000256" key="5">
    <source>
        <dbReference type="ARBA" id="ARBA00023002"/>
    </source>
</evidence>
<reference evidence="7 8" key="1">
    <citation type="submission" date="2018-01" db="EMBL/GenBank/DDBJ databases">
        <title>Denitrification phenotypes of diverse strains of Pseudomonas stutzeri.</title>
        <authorList>
            <person name="Milligan D.A."/>
            <person name="Bergaust L."/>
            <person name="Bakken L.R."/>
            <person name="Frostegard A."/>
        </authorList>
    </citation>
    <scope>NUCLEOTIDE SEQUENCE [LARGE SCALE GENOMIC DNA]</scope>
    <source>
        <strain evidence="7 8">DSM 50238</strain>
    </source>
</reference>
<dbReference type="Gene3D" id="3.40.830.10">
    <property type="entry name" value="LigB-like"/>
    <property type="match status" value="1"/>
</dbReference>
<evidence type="ECO:0000256" key="2">
    <source>
        <dbReference type="ARBA" id="ARBA00007581"/>
    </source>
</evidence>
<comment type="caution">
    <text evidence="7">The sequence shown here is derived from an EMBL/GenBank/DDBJ whole genome shotgun (WGS) entry which is preliminary data.</text>
</comment>
<dbReference type="GO" id="GO:0016702">
    <property type="term" value="F:oxidoreductase activity, acting on single donors with incorporation of molecular oxygen, incorporation of two atoms of oxygen"/>
    <property type="evidence" value="ECO:0007669"/>
    <property type="project" value="UniProtKB-ARBA"/>
</dbReference>
<comment type="cofactor">
    <cofactor evidence="1">
        <name>Zn(2+)</name>
        <dbReference type="ChEBI" id="CHEBI:29105"/>
    </cofactor>
</comment>
<dbReference type="Pfam" id="PF02900">
    <property type="entry name" value="LigB"/>
    <property type="match status" value="1"/>
</dbReference>
<dbReference type="CDD" id="cd07363">
    <property type="entry name" value="45_DOPA_Dioxygenase"/>
    <property type="match status" value="1"/>
</dbReference>
<evidence type="ECO:0000313" key="7">
    <source>
        <dbReference type="EMBL" id="PNF76676.1"/>
    </source>
</evidence>
<keyword evidence="3" id="KW-0479">Metal-binding</keyword>
<keyword evidence="4" id="KW-0862">Zinc</keyword>
<dbReference type="GO" id="GO:0008270">
    <property type="term" value="F:zinc ion binding"/>
    <property type="evidence" value="ECO:0007669"/>
    <property type="project" value="InterPro"/>
</dbReference>
<evidence type="ECO:0000313" key="8">
    <source>
        <dbReference type="Proteomes" id="UP000235881"/>
    </source>
</evidence>
<evidence type="ECO:0000256" key="1">
    <source>
        <dbReference type="ARBA" id="ARBA00001947"/>
    </source>
</evidence>
<gene>
    <name evidence="7" type="ORF">CXK95_09715</name>
</gene>
<dbReference type="AlphaFoldDB" id="A0A8E2U1I1"/>
<evidence type="ECO:0000256" key="3">
    <source>
        <dbReference type="ARBA" id="ARBA00022723"/>
    </source>
</evidence>
<keyword evidence="8" id="KW-1185">Reference proteome</keyword>
<keyword evidence="5" id="KW-0560">Oxidoreductase</keyword>
<accession>A0A8E2U1I1</accession>
<proteinExistence type="inferred from homology"/>
<dbReference type="EMBL" id="POUK01000003">
    <property type="protein sequence ID" value="PNF76676.1"/>
    <property type="molecule type" value="Genomic_DNA"/>
</dbReference>
<dbReference type="PANTHER" id="PTHR30096:SF0">
    <property type="entry name" value="4,5-DOPA DIOXYGENASE EXTRADIOL-LIKE PROTEIN"/>
    <property type="match status" value="1"/>
</dbReference>
<keyword evidence="7" id="KW-0223">Dioxygenase</keyword>
<dbReference type="InterPro" id="IPR014436">
    <property type="entry name" value="Extradiol_dOase_DODA"/>
</dbReference>
<dbReference type="SUPFAM" id="SSF53213">
    <property type="entry name" value="LigB-like"/>
    <property type="match status" value="1"/>
</dbReference>
<protein>
    <submittedName>
        <fullName evidence="7">Dioxygenase</fullName>
    </submittedName>
</protein>